<dbReference type="STRING" id="592026.GCWU0000282_002845"/>
<proteinExistence type="predicted"/>
<feature type="domain" description="N-acetyltransferase" evidence="1">
    <location>
        <begin position="142"/>
        <end position="269"/>
    </location>
</feature>
<evidence type="ECO:0000259" key="1">
    <source>
        <dbReference type="PROSITE" id="PS51186"/>
    </source>
</evidence>
<dbReference type="HOGENOM" id="CLU_1033232_0_0_9"/>
<dbReference type="GO" id="GO:0016747">
    <property type="term" value="F:acyltransferase activity, transferring groups other than amino-acyl groups"/>
    <property type="evidence" value="ECO:0007669"/>
    <property type="project" value="InterPro"/>
</dbReference>
<gene>
    <name evidence="2" type="ORF">GCWU0000282_002845</name>
</gene>
<dbReference type="Gene3D" id="3.40.630.30">
    <property type="match status" value="1"/>
</dbReference>
<name>V2Y2U8_9FIRM</name>
<dbReference type="eggNOG" id="ENOG5030YBK">
    <property type="taxonomic scope" value="Bacteria"/>
</dbReference>
<dbReference type="AlphaFoldDB" id="V2Y2U8"/>
<dbReference type="SUPFAM" id="SSF55729">
    <property type="entry name" value="Acyl-CoA N-acyltransferases (Nat)"/>
    <property type="match status" value="1"/>
</dbReference>
<protein>
    <recommendedName>
        <fullName evidence="1">N-acetyltransferase domain-containing protein</fullName>
    </recommendedName>
</protein>
<dbReference type="PROSITE" id="PS51186">
    <property type="entry name" value="GNAT"/>
    <property type="match status" value="1"/>
</dbReference>
<evidence type="ECO:0000313" key="3">
    <source>
        <dbReference type="Proteomes" id="UP000018227"/>
    </source>
</evidence>
<accession>V2Y2U8</accession>
<dbReference type="OrthoDB" id="95438at2"/>
<reference evidence="2 3" key="1">
    <citation type="submission" date="2013-06" db="EMBL/GenBank/DDBJ databases">
        <authorList>
            <person name="Weinstock G."/>
            <person name="Sodergren E."/>
            <person name="Clifton S."/>
            <person name="Fulton L."/>
            <person name="Fulton B."/>
            <person name="Courtney L."/>
            <person name="Fronick C."/>
            <person name="Harrison M."/>
            <person name="Strong C."/>
            <person name="Farmer C."/>
            <person name="Delahaunty K."/>
            <person name="Markovic C."/>
            <person name="Hall O."/>
            <person name="Minx P."/>
            <person name="Tomlinson C."/>
            <person name="Mitreva M."/>
            <person name="Nelson J."/>
            <person name="Hou S."/>
            <person name="Wollam A."/>
            <person name="Pepin K.H."/>
            <person name="Johnson M."/>
            <person name="Bhonagiri V."/>
            <person name="Nash W.E."/>
            <person name="Warren W."/>
            <person name="Chinwalla A."/>
            <person name="Mardis E.R."/>
            <person name="Wilson R.K."/>
        </authorList>
    </citation>
    <scope>NUCLEOTIDE SEQUENCE [LARGE SCALE GENOMIC DNA]</scope>
    <source>
        <strain evidence="2 3">ATCC 51271</strain>
    </source>
</reference>
<dbReference type="RefSeq" id="WP_023355688.1">
    <property type="nucleotide sequence ID" value="NZ_KI535370.1"/>
</dbReference>
<sequence>MEILEIQSFEKYSDFILELANNPLYYEPHFVYDKDNLYGALKRKDEYSFAVLENGVIKGIFVWLIIPDENYIEMLIGFTKSKEAFREMLSYMESKYRGYKADFVINPKNSALYQPLKDKGVVFDKEQQKMVHIGMVPNVDTSEIELYAEKWKEKYCGLHRTETYWTAERVLLAKDRFRVLLVIKDGKVQGYLDVTYSFEKNEPYDIFMKPEYRYQGYELALLVKAIELNRPHQMMVLVDVDALEDIEIYISAGFKKAEGQNSIYATYRL</sequence>
<comment type="caution">
    <text evidence="2">The sequence shown here is derived from an EMBL/GenBank/DDBJ whole genome shotgun (WGS) entry which is preliminary data.</text>
</comment>
<organism evidence="2 3">
    <name type="scientific">Catonella morbi ATCC 51271</name>
    <dbReference type="NCBI Taxonomy" id="592026"/>
    <lineage>
        <taxon>Bacteria</taxon>
        <taxon>Bacillati</taxon>
        <taxon>Bacillota</taxon>
        <taxon>Clostridia</taxon>
        <taxon>Lachnospirales</taxon>
        <taxon>Lachnospiraceae</taxon>
        <taxon>Catonella</taxon>
    </lineage>
</organism>
<dbReference type="Proteomes" id="UP000018227">
    <property type="component" value="Unassembled WGS sequence"/>
</dbReference>
<keyword evidence="3" id="KW-1185">Reference proteome</keyword>
<dbReference type="InterPro" id="IPR000182">
    <property type="entry name" value="GNAT_dom"/>
</dbReference>
<evidence type="ECO:0000313" key="2">
    <source>
        <dbReference type="EMBL" id="ESL02026.1"/>
    </source>
</evidence>
<dbReference type="InterPro" id="IPR016181">
    <property type="entry name" value="Acyl_CoA_acyltransferase"/>
</dbReference>
<dbReference type="EMBL" id="ACIL03000017">
    <property type="protein sequence ID" value="ESL02026.1"/>
    <property type="molecule type" value="Genomic_DNA"/>
</dbReference>